<dbReference type="Proteomes" id="UP000675940">
    <property type="component" value="Unassembled WGS sequence"/>
</dbReference>
<keyword evidence="3" id="KW-1185">Reference proteome</keyword>
<keyword evidence="1" id="KW-0472">Membrane</keyword>
<accession>A0A940MR47</accession>
<evidence type="ECO:0000256" key="1">
    <source>
        <dbReference type="SAM" id="Phobius"/>
    </source>
</evidence>
<dbReference type="EMBL" id="JAGISH010000006">
    <property type="protein sequence ID" value="MBP0483188.1"/>
    <property type="molecule type" value="Genomic_DNA"/>
</dbReference>
<comment type="caution">
    <text evidence="2">The sequence shown here is derived from an EMBL/GenBank/DDBJ whole genome shotgun (WGS) entry which is preliminary data.</text>
</comment>
<dbReference type="RefSeq" id="WP_209361137.1">
    <property type="nucleotide sequence ID" value="NZ_JAGISH010000006.1"/>
</dbReference>
<evidence type="ECO:0000313" key="2">
    <source>
        <dbReference type="EMBL" id="MBP0483188.1"/>
    </source>
</evidence>
<protein>
    <submittedName>
        <fullName evidence="2">Uncharacterized protein</fullName>
    </submittedName>
</protein>
<reference evidence="2" key="1">
    <citation type="submission" date="2021-03" db="EMBL/GenBank/DDBJ databases">
        <title>Sagittula salina sp. nov. strain M10.9X isolated from the marine waste.</title>
        <authorList>
            <person name="Satari L."/>
            <person name="Molina-Menor E."/>
            <person name="Vidal-Verdu A."/>
            <person name="Pascual J."/>
            <person name="Pereto J."/>
            <person name="Porcar M."/>
        </authorList>
    </citation>
    <scope>NUCLEOTIDE SEQUENCE</scope>
    <source>
        <strain evidence="2">M10.9X</strain>
    </source>
</reference>
<keyword evidence="1" id="KW-0812">Transmembrane</keyword>
<gene>
    <name evidence="2" type="ORF">J5474_11880</name>
</gene>
<feature type="transmembrane region" description="Helical" evidence="1">
    <location>
        <begin position="6"/>
        <end position="23"/>
    </location>
</feature>
<evidence type="ECO:0000313" key="3">
    <source>
        <dbReference type="Proteomes" id="UP000675940"/>
    </source>
</evidence>
<keyword evidence="1" id="KW-1133">Transmembrane helix</keyword>
<dbReference type="AlphaFoldDB" id="A0A940MR47"/>
<proteinExistence type="predicted"/>
<name>A0A940MR47_9RHOB</name>
<organism evidence="2 3">
    <name type="scientific">Sagittula salina</name>
    <dbReference type="NCBI Taxonomy" id="2820268"/>
    <lineage>
        <taxon>Bacteria</taxon>
        <taxon>Pseudomonadati</taxon>
        <taxon>Pseudomonadota</taxon>
        <taxon>Alphaproteobacteria</taxon>
        <taxon>Rhodobacterales</taxon>
        <taxon>Roseobacteraceae</taxon>
        <taxon>Sagittula</taxon>
    </lineage>
</organism>
<sequence>MKIGAVIAAIIAVIAIGFGIYMIDVDQTQEARMPEVNVEGGQMPEFDADVGDVDVVEEEVTVEVPKVEVTPPEKTAQND</sequence>